<comment type="caution">
    <text evidence="6">The sequence shown here is derived from an EMBL/GenBank/DDBJ whole genome shotgun (WGS) entry which is preliminary data.</text>
</comment>
<dbReference type="PANTHER" id="PTHR46017">
    <property type="entry name" value="ALPHA-MANNOSIDASE 2C1"/>
    <property type="match status" value="1"/>
</dbReference>
<keyword evidence="7" id="KW-1185">Reference proteome</keyword>
<evidence type="ECO:0000259" key="5">
    <source>
        <dbReference type="SMART" id="SM00872"/>
    </source>
</evidence>
<evidence type="ECO:0000313" key="6">
    <source>
        <dbReference type="EMBL" id="MBB6674623.1"/>
    </source>
</evidence>
<dbReference type="InterPro" id="IPR041147">
    <property type="entry name" value="GH38_C"/>
</dbReference>
<dbReference type="InterPro" id="IPR028995">
    <property type="entry name" value="Glyco_hydro_57/38_cen_sf"/>
</dbReference>
<dbReference type="InterPro" id="IPR027291">
    <property type="entry name" value="Glyco_hydro_38_N_sf"/>
</dbReference>
<dbReference type="SUPFAM" id="SSF88688">
    <property type="entry name" value="Families 57/38 glycoside transferase middle domain"/>
    <property type="match status" value="1"/>
</dbReference>
<dbReference type="Gene3D" id="2.70.98.30">
    <property type="entry name" value="Golgi alpha-mannosidase II, domain 4"/>
    <property type="match status" value="1"/>
</dbReference>
<dbReference type="GO" id="GO:0009313">
    <property type="term" value="P:oligosaccharide catabolic process"/>
    <property type="evidence" value="ECO:0007669"/>
    <property type="project" value="TreeGrafter"/>
</dbReference>
<dbReference type="AlphaFoldDB" id="A0A7X0RVX8"/>
<dbReference type="SUPFAM" id="SSF88713">
    <property type="entry name" value="Glycoside hydrolase/deacetylase"/>
    <property type="match status" value="1"/>
</dbReference>
<organism evidence="6 7">
    <name type="scientific">Cohnella nanjingensis</name>
    <dbReference type="NCBI Taxonomy" id="1387779"/>
    <lineage>
        <taxon>Bacteria</taxon>
        <taxon>Bacillati</taxon>
        <taxon>Bacillota</taxon>
        <taxon>Bacilli</taxon>
        <taxon>Bacillales</taxon>
        <taxon>Paenibacillaceae</taxon>
        <taxon>Cohnella</taxon>
    </lineage>
</organism>
<dbReference type="RefSeq" id="WP_185672486.1">
    <property type="nucleotide sequence ID" value="NZ_JACJVP010000050.1"/>
</dbReference>
<dbReference type="SUPFAM" id="SSF74650">
    <property type="entry name" value="Galactose mutarotase-like"/>
    <property type="match status" value="1"/>
</dbReference>
<dbReference type="GO" id="GO:0046872">
    <property type="term" value="F:metal ion binding"/>
    <property type="evidence" value="ECO:0007669"/>
    <property type="project" value="UniProtKB-KW"/>
</dbReference>
<dbReference type="GO" id="GO:0030246">
    <property type="term" value="F:carbohydrate binding"/>
    <property type="evidence" value="ECO:0007669"/>
    <property type="project" value="InterPro"/>
</dbReference>
<dbReference type="EMBL" id="JACJVP010000050">
    <property type="protein sequence ID" value="MBB6674623.1"/>
    <property type="molecule type" value="Genomic_DNA"/>
</dbReference>
<evidence type="ECO:0000256" key="3">
    <source>
        <dbReference type="ARBA" id="ARBA00022801"/>
    </source>
</evidence>
<dbReference type="Proteomes" id="UP000547209">
    <property type="component" value="Unassembled WGS sequence"/>
</dbReference>
<dbReference type="InterPro" id="IPR015341">
    <property type="entry name" value="Glyco_hydro_38_cen"/>
</dbReference>
<accession>A0A7X0RVX8</accession>
<evidence type="ECO:0000313" key="7">
    <source>
        <dbReference type="Proteomes" id="UP000547209"/>
    </source>
</evidence>
<sequence length="887" mass="99836">MENKTVHIISHSHWDREWYMPFEKFRMRLVQLMDRVLELLETEGNGFEFFHMDGHVIPIDDYLEIRPDQESRIRKLVEAGKLFVGPWYVLQDAFLTSGEAQVRNLQIGLRRAEQLGGAAKIGYYPDTFGNISQTAQLLRGFAIDTAVFGRGINAIAENNTVDADSIDRYPSELWWESPDGSKVLSVFLANWYHNGMELPTDPDAARERAKVVLENVERAATTQHLLLMNGCDHEPVQADIGQAIDVLNRILPDYTFVHSHFPNYFASLRNDPANWPTVSGELIGEYTTGLGTLVNTASARMYLKQWNVRLQTELERWVEPYTAIAHLLGDPYPEAFIRHAWKLLLQNHPHDSICGCSIDEVHEEMVTRYRKARQIAETLSSKALESIATAVDTASLLTSAESEGVEGHAVPVVVFNPLGWERSEWVTVEVDAGEEFQTDRWVLLDCKGESVPYDCEDHGWVHGFTLPDDKFRVKWKKRRYILRFFARNVPAVGHQSFIWMEKAAMPAPEFPLLKLPICTVSDSSALMENAYLRVEVEGDGQVRLTDKETGRVFKDLLILEDTGDIGDEYMYTAAQGAEPITTAGRPARLENVSTNFAASVRLEHILELPVAREASTRSSQKKKQKIEILLSLGTEARSVDVEVSLDNQIKDHRLRVLFSSDLRTDSVYADAPFDVVKRRIEPWSGWTNPARNERMQSFFDLSDGSGGLAIATEGLPEYEVLRDGRNTMALTLLRCVGELGDWNYFPTPGAQCIGPFSARFAIVPHRGDYRYAVREASQFNAPMRAVTTSVHGGSLATELSWAAIEGDPSVQLTALKKADSGNGVTLRLVNLGMEEQVVRMSGELFRRSRETHETSLDEQIIGPMEQEEAAVCLTLTPKKIATLMTEQ</sequence>
<dbReference type="Gene3D" id="2.60.40.2210">
    <property type="match status" value="1"/>
</dbReference>
<gene>
    <name evidence="6" type="ORF">H7C19_28470</name>
</gene>
<comment type="similarity">
    <text evidence="1">Belongs to the glycosyl hydrolase 38 family.</text>
</comment>
<keyword evidence="3" id="KW-0378">Hydrolase</keyword>
<dbReference type="Gene3D" id="3.20.110.10">
    <property type="entry name" value="Glycoside hydrolase 38, N terminal domain"/>
    <property type="match status" value="1"/>
</dbReference>
<dbReference type="Pfam" id="PF01074">
    <property type="entry name" value="Glyco_hydro_38N"/>
    <property type="match status" value="1"/>
</dbReference>
<dbReference type="PANTHER" id="PTHR46017:SF2">
    <property type="entry name" value="MANNOSYLGLYCERATE HYDROLASE"/>
    <property type="match status" value="1"/>
</dbReference>
<keyword evidence="4" id="KW-0326">Glycosidase</keyword>
<dbReference type="Pfam" id="PF09261">
    <property type="entry name" value="Alpha-mann_mid"/>
    <property type="match status" value="1"/>
</dbReference>
<name>A0A7X0RVX8_9BACL</name>
<dbReference type="InterPro" id="IPR041509">
    <property type="entry name" value="GH38_beta-1"/>
</dbReference>
<evidence type="ECO:0000256" key="4">
    <source>
        <dbReference type="ARBA" id="ARBA00023295"/>
    </source>
</evidence>
<dbReference type="InterPro" id="IPR011682">
    <property type="entry name" value="Glyco_hydro_38_C"/>
</dbReference>
<reference evidence="6 7" key="1">
    <citation type="submission" date="2020-08" db="EMBL/GenBank/DDBJ databases">
        <title>Cohnella phylogeny.</title>
        <authorList>
            <person name="Dunlap C."/>
        </authorList>
    </citation>
    <scope>NUCLEOTIDE SEQUENCE [LARGE SCALE GENOMIC DNA]</scope>
    <source>
        <strain evidence="6 7">DSM 28246</strain>
    </source>
</reference>
<dbReference type="InterPro" id="IPR011330">
    <property type="entry name" value="Glyco_hydro/deAcase_b/a-brl"/>
</dbReference>
<dbReference type="InterPro" id="IPR000602">
    <property type="entry name" value="Glyco_hydro_38_N"/>
</dbReference>
<dbReference type="CDD" id="cd10814">
    <property type="entry name" value="GH38N_AMII_SpGH38_like"/>
    <property type="match status" value="1"/>
</dbReference>
<dbReference type="Pfam" id="PF07748">
    <property type="entry name" value="Glyco_hydro_38C"/>
    <property type="match status" value="1"/>
</dbReference>
<dbReference type="Pfam" id="PF17677">
    <property type="entry name" value="Glyco_hydro38C2"/>
    <property type="match status" value="1"/>
</dbReference>
<feature type="domain" description="Glycoside hydrolase family 38 central" evidence="5">
    <location>
        <begin position="296"/>
        <end position="369"/>
    </location>
</feature>
<dbReference type="Pfam" id="PF18438">
    <property type="entry name" value="Glyco_hydro_38"/>
    <property type="match status" value="1"/>
</dbReference>
<dbReference type="InterPro" id="IPR037094">
    <property type="entry name" value="Glyco_hydro_38_cen_sf"/>
</dbReference>
<dbReference type="InterPro" id="IPR011013">
    <property type="entry name" value="Gal_mutarotase_sf_dom"/>
</dbReference>
<dbReference type="SMART" id="SM00872">
    <property type="entry name" value="Alpha-mann_mid"/>
    <property type="match status" value="1"/>
</dbReference>
<dbReference type="GO" id="GO:0006013">
    <property type="term" value="P:mannose metabolic process"/>
    <property type="evidence" value="ECO:0007669"/>
    <property type="project" value="InterPro"/>
</dbReference>
<proteinExistence type="inferred from homology"/>
<keyword evidence="2" id="KW-0479">Metal-binding</keyword>
<evidence type="ECO:0000256" key="1">
    <source>
        <dbReference type="ARBA" id="ARBA00009792"/>
    </source>
</evidence>
<evidence type="ECO:0000256" key="2">
    <source>
        <dbReference type="ARBA" id="ARBA00022723"/>
    </source>
</evidence>
<dbReference type="GO" id="GO:0004559">
    <property type="term" value="F:alpha-mannosidase activity"/>
    <property type="evidence" value="ECO:0007669"/>
    <property type="project" value="InterPro"/>
</dbReference>
<protein>
    <submittedName>
        <fullName evidence="6">Alpha-mannosidase</fullName>
    </submittedName>
</protein>
<dbReference type="Gene3D" id="1.20.1270.50">
    <property type="entry name" value="Glycoside hydrolase family 38, central domain"/>
    <property type="match status" value="1"/>
</dbReference>